<dbReference type="UniPathway" id="UPA00038">
    <property type="reaction ID" value="UER00491"/>
</dbReference>
<dbReference type="GO" id="GO:0006065">
    <property type="term" value="P:UDP-glucuronate biosynthetic process"/>
    <property type="evidence" value="ECO:0007669"/>
    <property type="project" value="UniProtKB-UniPathway"/>
</dbReference>
<dbReference type="Pfam" id="PF03720">
    <property type="entry name" value="UDPG_MGDP_dh_C"/>
    <property type="match status" value="1"/>
</dbReference>
<evidence type="ECO:0000256" key="10">
    <source>
        <dbReference type="PIRSR" id="PIRSR500134-3"/>
    </source>
</evidence>
<dbReference type="PROSITE" id="PS51257">
    <property type="entry name" value="PROKAR_LIPOPROTEIN"/>
    <property type="match status" value="1"/>
</dbReference>
<gene>
    <name evidence="12" type="ORF">HGMM_F51A06C47</name>
</gene>
<evidence type="ECO:0000256" key="6">
    <source>
        <dbReference type="ARBA" id="ARBA00047473"/>
    </source>
</evidence>
<dbReference type="GO" id="GO:0000271">
    <property type="term" value="P:polysaccharide biosynthetic process"/>
    <property type="evidence" value="ECO:0007669"/>
    <property type="project" value="InterPro"/>
</dbReference>
<feature type="binding site" evidence="9">
    <location>
        <position position="263"/>
    </location>
    <ligand>
        <name>substrate</name>
    </ligand>
</feature>
<dbReference type="PANTHER" id="PTHR43750">
    <property type="entry name" value="UDP-GLUCOSE 6-DEHYDROGENASE TUAD"/>
    <property type="match status" value="1"/>
</dbReference>
<dbReference type="EMBL" id="AP011887">
    <property type="protein sequence ID" value="BAJ49204.1"/>
    <property type="molecule type" value="Genomic_DNA"/>
</dbReference>
<dbReference type="InterPro" id="IPR008927">
    <property type="entry name" value="6-PGluconate_DH-like_C_sf"/>
</dbReference>
<dbReference type="Pfam" id="PF03721">
    <property type="entry name" value="UDPG_MGDP_dh_N"/>
    <property type="match status" value="1"/>
</dbReference>
<dbReference type="InterPro" id="IPR014026">
    <property type="entry name" value="UDP-Glc/GDP-Man_DH_dimer"/>
</dbReference>
<evidence type="ECO:0000256" key="7">
    <source>
        <dbReference type="PIRNR" id="PIRNR000124"/>
    </source>
</evidence>
<dbReference type="GO" id="GO:0051287">
    <property type="term" value="F:NAD binding"/>
    <property type="evidence" value="ECO:0007669"/>
    <property type="project" value="InterPro"/>
</dbReference>
<reference evidence="12" key="1">
    <citation type="journal article" date="2005" name="Environ. Microbiol.">
        <title>Genetic and functional properties of uncultivated thermophilic crenarchaeotes from a subsurface gold mine as revealed by analysis of genome fragments.</title>
        <authorList>
            <person name="Nunoura T."/>
            <person name="Hirayama H."/>
            <person name="Takami H."/>
            <person name="Oida H."/>
            <person name="Nishi S."/>
            <person name="Shimamura S."/>
            <person name="Suzuki Y."/>
            <person name="Inagaki F."/>
            <person name="Takai K."/>
            <person name="Nealson K.H."/>
            <person name="Horikoshi K."/>
        </authorList>
    </citation>
    <scope>NUCLEOTIDE SEQUENCE</scope>
</reference>
<feature type="binding site" evidence="10">
    <location>
        <position position="333"/>
    </location>
    <ligand>
        <name>NAD(+)</name>
        <dbReference type="ChEBI" id="CHEBI:57540"/>
    </ligand>
</feature>
<dbReference type="Gene3D" id="3.40.50.720">
    <property type="entry name" value="NAD(P)-binding Rossmann-like Domain"/>
    <property type="match status" value="2"/>
</dbReference>
<feature type="binding site" evidence="10">
    <location>
        <position position="269"/>
    </location>
    <ligand>
        <name>NAD(+)</name>
        <dbReference type="ChEBI" id="CHEBI:57540"/>
    </ligand>
</feature>
<evidence type="ECO:0000259" key="11">
    <source>
        <dbReference type="SMART" id="SM00984"/>
    </source>
</evidence>
<dbReference type="InterPro" id="IPR001732">
    <property type="entry name" value="UDP-Glc/GDP-Man_DH_N"/>
</dbReference>
<dbReference type="InterPro" id="IPR036220">
    <property type="entry name" value="UDP-Glc/GDP-Man_DH_C_sf"/>
</dbReference>
<evidence type="ECO:0000256" key="4">
    <source>
        <dbReference type="ARBA" id="ARBA00023002"/>
    </source>
</evidence>
<dbReference type="PIRSF" id="PIRSF500134">
    <property type="entry name" value="UDPglc_DH_bac"/>
    <property type="match status" value="1"/>
</dbReference>
<comment type="catalytic activity">
    <reaction evidence="6 7">
        <text>UDP-alpha-D-glucose + 2 NAD(+) + H2O = UDP-alpha-D-glucuronate + 2 NADH + 3 H(+)</text>
        <dbReference type="Rhea" id="RHEA:23596"/>
        <dbReference type="ChEBI" id="CHEBI:15377"/>
        <dbReference type="ChEBI" id="CHEBI:15378"/>
        <dbReference type="ChEBI" id="CHEBI:57540"/>
        <dbReference type="ChEBI" id="CHEBI:57945"/>
        <dbReference type="ChEBI" id="CHEBI:58052"/>
        <dbReference type="ChEBI" id="CHEBI:58885"/>
        <dbReference type="EC" id="1.1.1.22"/>
    </reaction>
</comment>
<dbReference type="SUPFAM" id="SSF48179">
    <property type="entry name" value="6-phosphogluconate dehydrogenase C-terminal domain-like"/>
    <property type="match status" value="1"/>
</dbReference>
<evidence type="ECO:0000313" key="12">
    <source>
        <dbReference type="EMBL" id="BAJ49204.1"/>
    </source>
</evidence>
<comment type="similarity">
    <text evidence="2 7">Belongs to the UDP-glucose/GDP-mannose dehydrogenase family.</text>
</comment>
<feature type="binding site" evidence="10">
    <location>
        <position position="156"/>
    </location>
    <ligand>
        <name>NAD(+)</name>
        <dbReference type="ChEBI" id="CHEBI:57540"/>
    </ligand>
</feature>
<feature type="binding site" evidence="10">
    <location>
        <position position="81"/>
    </location>
    <ligand>
        <name>NAD(+)</name>
        <dbReference type="ChEBI" id="CHEBI:57540"/>
    </ligand>
</feature>
<keyword evidence="5 7" id="KW-0520">NAD</keyword>
<evidence type="ECO:0000256" key="3">
    <source>
        <dbReference type="ARBA" id="ARBA00012954"/>
    </source>
</evidence>
<dbReference type="InterPro" id="IPR028357">
    <property type="entry name" value="UDPglc_DH_bac"/>
</dbReference>
<sequence>MKIAVIGLGYVGLTTAACLASRGFKVTGIDIDKHKVETINEGKTPFKEPRLDKLLKRSGLRCSTDYAEAVDADFVFISVGTPAGPGGEIDLSYVADAARSLGKVLASRRKPCTVVVRSTVVPGTTRGLVKNELEKSSGKRVGEDLFLCVNPEFLREGNAVHDTFNPDRIVIGDDWGKGGKNLLRLYHRFYRRRKPATILTNTVNAEMIKYASNAFLAARISLINEIANICQHIPGADVTVVSKAIGLDKRIGPYFLNAGLGYGGSCFPKDVKALIKYAEKLGETPRVLEAVDKINMMQPLKAVELAEKLLGSLRGKTAAILGLAFKPNTDDIREAVSLKIIKTLLEKGCTVKAYDPAAIENARKVLGDTVSYAPSAEECLRDADFCIVATEWEEFRRLGPDDFRKLMKNPVVIDGRRIYDPERFMKKVKFAAVGYGLPDAL</sequence>
<feature type="binding site" evidence="9">
    <location>
        <begin position="153"/>
        <end position="156"/>
    </location>
    <ligand>
        <name>substrate</name>
    </ligand>
</feature>
<dbReference type="GO" id="GO:0003979">
    <property type="term" value="F:UDP-glucose 6-dehydrogenase activity"/>
    <property type="evidence" value="ECO:0007669"/>
    <property type="project" value="UniProtKB-EC"/>
</dbReference>
<dbReference type="AlphaFoldDB" id="E6NA48"/>
<accession>E6NA48</accession>
<feature type="domain" description="UDP-glucose/GDP-mannose dehydrogenase C-terminal" evidence="11">
    <location>
        <begin position="319"/>
        <end position="421"/>
    </location>
</feature>
<comment type="pathway">
    <text evidence="1">Nucleotide-sugar biosynthesis; UDP-alpha-D-glucuronate biosynthesis; UDP-alpha-D-glucuronate from UDP-alpha-D-glucose: step 1/1.</text>
</comment>
<dbReference type="InterPro" id="IPR014027">
    <property type="entry name" value="UDP-Glc/GDP-Man_DH_C"/>
</dbReference>
<evidence type="ECO:0000256" key="1">
    <source>
        <dbReference type="ARBA" id="ARBA00004701"/>
    </source>
</evidence>
<dbReference type="InterPro" id="IPR036291">
    <property type="entry name" value="NAD(P)-bd_dom_sf"/>
</dbReference>
<feature type="binding site" evidence="10">
    <location>
        <position position="119"/>
    </location>
    <ligand>
        <name>NAD(+)</name>
        <dbReference type="ChEBI" id="CHEBI:57540"/>
    </ligand>
</feature>
<dbReference type="SMART" id="SM00984">
    <property type="entry name" value="UDPG_MGDP_dh_C"/>
    <property type="match status" value="1"/>
</dbReference>
<dbReference type="Pfam" id="PF00984">
    <property type="entry name" value="UDPG_MGDP_dh"/>
    <property type="match status" value="1"/>
</dbReference>
<feature type="binding site" evidence="10">
    <location>
        <position position="35"/>
    </location>
    <ligand>
        <name>NAD(+)</name>
        <dbReference type="ChEBI" id="CHEBI:57540"/>
    </ligand>
</feature>
<evidence type="ECO:0000256" key="2">
    <source>
        <dbReference type="ARBA" id="ARBA00006601"/>
    </source>
</evidence>
<protein>
    <recommendedName>
        <fullName evidence="3 7">UDP-glucose 6-dehydrogenase</fullName>
        <ecNumber evidence="3 7">1.1.1.22</ecNumber>
    </recommendedName>
</protein>
<evidence type="ECO:0000256" key="5">
    <source>
        <dbReference type="ARBA" id="ARBA00023027"/>
    </source>
</evidence>
<feature type="binding site" evidence="10">
    <location>
        <position position="30"/>
    </location>
    <ligand>
        <name>NAD(+)</name>
        <dbReference type="ChEBI" id="CHEBI:57540"/>
    </ligand>
</feature>
<dbReference type="SUPFAM" id="SSF52413">
    <property type="entry name" value="UDP-glucose/GDP-mannose dehydrogenase C-terminal domain"/>
    <property type="match status" value="1"/>
</dbReference>
<feature type="binding site" evidence="9">
    <location>
        <position position="326"/>
    </location>
    <ligand>
        <name>substrate</name>
    </ligand>
</feature>
<dbReference type="NCBIfam" id="TIGR03026">
    <property type="entry name" value="NDP-sugDHase"/>
    <property type="match status" value="1"/>
</dbReference>
<dbReference type="Gene3D" id="1.20.5.100">
    <property type="entry name" value="Cytochrome c1, transmembrane anchor, C-terminal"/>
    <property type="match status" value="1"/>
</dbReference>
<keyword evidence="4 7" id="KW-0560">Oxidoreductase</keyword>
<feature type="binding site" evidence="9">
    <location>
        <begin position="255"/>
        <end position="259"/>
    </location>
    <ligand>
        <name>substrate</name>
    </ligand>
</feature>
<dbReference type="PANTHER" id="PTHR43750:SF3">
    <property type="entry name" value="UDP-GLUCOSE 6-DEHYDROGENASE TUAD"/>
    <property type="match status" value="1"/>
</dbReference>
<feature type="active site" description="Nucleophile" evidence="8">
    <location>
        <position position="266"/>
    </location>
</feature>
<evidence type="ECO:0000256" key="9">
    <source>
        <dbReference type="PIRSR" id="PIRSR500134-2"/>
    </source>
</evidence>
<organism evidence="12">
    <name type="scientific">Caldiarchaeum subterraneum</name>
    <dbReference type="NCBI Taxonomy" id="311458"/>
    <lineage>
        <taxon>Archaea</taxon>
        <taxon>Nitrososphaerota</taxon>
        <taxon>Candidatus Caldarchaeales</taxon>
        <taxon>Candidatus Caldarchaeaceae</taxon>
        <taxon>Candidatus Caldarchaeum</taxon>
    </lineage>
</organism>
<dbReference type="EC" id="1.1.1.22" evidence="3 7"/>
<dbReference type="PIRSF" id="PIRSF000124">
    <property type="entry name" value="UDPglc_GDPman_dh"/>
    <property type="match status" value="1"/>
</dbReference>
<proteinExistence type="inferred from homology"/>
<name>E6NA48_CALS0</name>
<dbReference type="InterPro" id="IPR017476">
    <property type="entry name" value="UDP-Glc/GDP-Man"/>
</dbReference>
<evidence type="ECO:0000256" key="8">
    <source>
        <dbReference type="PIRSR" id="PIRSR500134-1"/>
    </source>
</evidence>
<reference evidence="12" key="2">
    <citation type="journal article" date="2011" name="Nucleic Acids Res.">
        <title>Insights into the evolution of Archaea and eukaryotic protein modifier systems revealed by the genome of a novel archaeal group.</title>
        <authorList>
            <person name="Nunoura T."/>
            <person name="Takaki Y."/>
            <person name="Kakuta J."/>
            <person name="Nishi S."/>
            <person name="Sugahara J."/>
            <person name="Kazama H."/>
            <person name="Chee G."/>
            <person name="Hattori M."/>
            <person name="Kanai A."/>
            <person name="Atomi H."/>
            <person name="Takai K."/>
            <person name="Takami H."/>
        </authorList>
    </citation>
    <scope>NUCLEOTIDE SEQUENCE</scope>
</reference>
<dbReference type="SUPFAM" id="SSF51735">
    <property type="entry name" value="NAD(P)-binding Rossmann-fold domains"/>
    <property type="match status" value="1"/>
</dbReference>
<feature type="binding site" evidence="9">
    <location>
        <position position="209"/>
    </location>
    <ligand>
        <name>substrate</name>
    </ligand>
</feature>